<accession>A0A7V1N240</accession>
<dbReference type="GO" id="GO:0006422">
    <property type="term" value="P:aspartyl-tRNA aminoacylation"/>
    <property type="evidence" value="ECO:0007669"/>
    <property type="project" value="TreeGrafter"/>
</dbReference>
<evidence type="ECO:0000259" key="3">
    <source>
        <dbReference type="Pfam" id="PF01336"/>
    </source>
</evidence>
<comment type="caution">
    <text evidence="4">The sequence shown here is derived from an EMBL/GenBank/DDBJ whole genome shotgun (WGS) entry which is preliminary data.</text>
</comment>
<protein>
    <submittedName>
        <fullName evidence="4">Aspartate--tRNA ligase</fullName>
    </submittedName>
</protein>
<feature type="domain" description="OB" evidence="3">
    <location>
        <begin position="27"/>
        <end position="112"/>
    </location>
</feature>
<keyword evidence="1" id="KW-0648">Protein biosynthesis</keyword>
<dbReference type="AlphaFoldDB" id="A0A7V1N240"/>
<proteinExistence type="predicted"/>
<organism evidence="4">
    <name type="scientific">Desulfofervidus auxilii</name>
    <dbReference type="NCBI Taxonomy" id="1621989"/>
    <lineage>
        <taxon>Bacteria</taxon>
        <taxon>Pseudomonadati</taxon>
        <taxon>Thermodesulfobacteriota</taxon>
        <taxon>Candidatus Desulfofervidia</taxon>
        <taxon>Candidatus Desulfofervidales</taxon>
        <taxon>Candidatus Desulfofervidaceae</taxon>
        <taxon>Candidatus Desulfofervidus</taxon>
    </lineage>
</organism>
<reference evidence="4" key="1">
    <citation type="journal article" date="2020" name="mSystems">
        <title>Genome- and Community-Level Interaction Insights into Carbon Utilization and Element Cycling Functions of Hydrothermarchaeota in Hydrothermal Sediment.</title>
        <authorList>
            <person name="Zhou Z."/>
            <person name="Liu Y."/>
            <person name="Xu W."/>
            <person name="Pan J."/>
            <person name="Luo Z.H."/>
            <person name="Li M."/>
        </authorList>
    </citation>
    <scope>NUCLEOTIDE SEQUENCE [LARGE SCALE GENOMIC DNA]</scope>
    <source>
        <strain evidence="4">HyVt-45</strain>
    </source>
</reference>
<dbReference type="InterPro" id="IPR047089">
    <property type="entry name" value="Asp-tRNA-ligase_1_N"/>
</dbReference>
<keyword evidence="2" id="KW-0030">Aminoacyl-tRNA synthetase</keyword>
<dbReference type="GO" id="GO:0003676">
    <property type="term" value="F:nucleic acid binding"/>
    <property type="evidence" value="ECO:0007669"/>
    <property type="project" value="InterPro"/>
</dbReference>
<gene>
    <name evidence="4" type="ORF">ENJ03_00205</name>
</gene>
<dbReference type="PANTHER" id="PTHR22594:SF5">
    <property type="entry name" value="ASPARTATE--TRNA LIGASE, MITOCHONDRIAL"/>
    <property type="match status" value="1"/>
</dbReference>
<dbReference type="Gene3D" id="2.40.50.140">
    <property type="entry name" value="Nucleic acid-binding proteins"/>
    <property type="match status" value="1"/>
</dbReference>
<name>A0A7V1N240_DESA2</name>
<dbReference type="PANTHER" id="PTHR22594">
    <property type="entry name" value="ASPARTYL/LYSYL-TRNA SYNTHETASE"/>
    <property type="match status" value="1"/>
</dbReference>
<evidence type="ECO:0000256" key="1">
    <source>
        <dbReference type="ARBA" id="ARBA00022917"/>
    </source>
</evidence>
<dbReference type="CDD" id="cd04317">
    <property type="entry name" value="EcAspRS_like_N"/>
    <property type="match status" value="1"/>
</dbReference>
<evidence type="ECO:0000313" key="4">
    <source>
        <dbReference type="EMBL" id="HEB73627.1"/>
    </source>
</evidence>
<dbReference type="GO" id="GO:0004815">
    <property type="term" value="F:aspartate-tRNA ligase activity"/>
    <property type="evidence" value="ECO:0007669"/>
    <property type="project" value="TreeGrafter"/>
</dbReference>
<dbReference type="GO" id="GO:0005524">
    <property type="term" value="F:ATP binding"/>
    <property type="evidence" value="ECO:0007669"/>
    <property type="project" value="UniProtKB-KW"/>
</dbReference>
<keyword evidence="4" id="KW-0436">Ligase</keyword>
<dbReference type="Proteomes" id="UP000886268">
    <property type="component" value="Unassembled WGS sequence"/>
</dbReference>
<dbReference type="EMBL" id="DRKW01000009">
    <property type="protein sequence ID" value="HEB73627.1"/>
    <property type="molecule type" value="Genomic_DNA"/>
</dbReference>
<dbReference type="Pfam" id="PF01336">
    <property type="entry name" value="tRNA_anti-codon"/>
    <property type="match status" value="1"/>
</dbReference>
<dbReference type="InterPro" id="IPR012340">
    <property type="entry name" value="NA-bd_OB-fold"/>
</dbReference>
<dbReference type="SUPFAM" id="SSF50249">
    <property type="entry name" value="Nucleic acid-binding proteins"/>
    <property type="match status" value="1"/>
</dbReference>
<evidence type="ECO:0000256" key="2">
    <source>
        <dbReference type="ARBA" id="ARBA00023146"/>
    </source>
</evidence>
<feature type="non-terminal residue" evidence="4">
    <location>
        <position position="124"/>
    </location>
</feature>
<sequence length="124" mass="14223">MDIDSLGDWKRTHFCAAITEKDLKKEVILMGWVQRRRDHGGVIFVDLRDRTGLVQVVFDPSISKQAHERADYLRAEWVIAVKGRVRHRPQGMENPKLATGYFEVAVNEIKILNTSPSLPILIED</sequence>
<dbReference type="InterPro" id="IPR004365">
    <property type="entry name" value="NA-bd_OB_tRNA"/>
</dbReference>